<feature type="domain" description="ABC transmembrane type-1" evidence="8">
    <location>
        <begin position="70"/>
        <end position="255"/>
    </location>
</feature>
<dbReference type="Proteomes" id="UP000434554">
    <property type="component" value="Unassembled WGS sequence"/>
</dbReference>
<dbReference type="RefSeq" id="WP_127008600.1">
    <property type="nucleotide sequence ID" value="NZ_CALMIE010000164.1"/>
</dbReference>
<dbReference type="GeneID" id="83055890"/>
<feature type="transmembrane region" description="Helical" evidence="7">
    <location>
        <begin position="187"/>
        <end position="213"/>
    </location>
</feature>
<evidence type="ECO:0000256" key="3">
    <source>
        <dbReference type="ARBA" id="ARBA00022475"/>
    </source>
</evidence>
<evidence type="ECO:0000256" key="7">
    <source>
        <dbReference type="RuleBase" id="RU363032"/>
    </source>
</evidence>
<name>A0A833C9E4_9FIRM</name>
<dbReference type="GO" id="GO:0055085">
    <property type="term" value="P:transmembrane transport"/>
    <property type="evidence" value="ECO:0007669"/>
    <property type="project" value="InterPro"/>
</dbReference>
<evidence type="ECO:0000259" key="8">
    <source>
        <dbReference type="PROSITE" id="PS50928"/>
    </source>
</evidence>
<keyword evidence="3" id="KW-1003">Cell membrane</keyword>
<comment type="similarity">
    <text evidence="7">Belongs to the binding-protein-dependent transport system permease family.</text>
</comment>
<gene>
    <name evidence="9" type="ORF">F8R14_09905</name>
</gene>
<evidence type="ECO:0000313" key="9">
    <source>
        <dbReference type="EMBL" id="KAB1477063.1"/>
    </source>
</evidence>
<dbReference type="InterPro" id="IPR050366">
    <property type="entry name" value="BP-dependent_transpt_permease"/>
</dbReference>
<sequence length="265" mass="28091">MKYKDFSGVFIGFIVLIGLLVMAPQLWPFDPYKQVLTDVLQAPGGTHWFGTDQYGRDVLARVLAGGRITVGLTLGITVTIAVMGTVLGIVSAYAGGLVSQLITTGINVSLAVPSLVFALAIAAVLGGGMGNAALALICVAWPKYARLARSLTLQIKAAPYIKISELQGQSKGGIFYHHILPQIAGPLAVTAVLDIGVILMELAGLSFLGLGAMPPMAEWGSMLSLNRSLLQTAPWLLWAPGGAIVLTVAYFHYVGETLRKYLNKR</sequence>
<dbReference type="PANTHER" id="PTHR43386:SF25">
    <property type="entry name" value="PEPTIDE ABC TRANSPORTER PERMEASE PROTEIN"/>
    <property type="match status" value="1"/>
</dbReference>
<comment type="subcellular location">
    <subcellularLocation>
        <location evidence="1 7">Cell membrane</location>
        <topology evidence="1 7">Multi-pass membrane protein</topology>
    </subcellularLocation>
</comment>
<feature type="transmembrane region" description="Helical" evidence="7">
    <location>
        <begin position="70"/>
        <end position="95"/>
    </location>
</feature>
<evidence type="ECO:0000256" key="2">
    <source>
        <dbReference type="ARBA" id="ARBA00022448"/>
    </source>
</evidence>
<dbReference type="CDD" id="cd06261">
    <property type="entry name" value="TM_PBP2"/>
    <property type="match status" value="1"/>
</dbReference>
<dbReference type="Pfam" id="PF00528">
    <property type="entry name" value="BPD_transp_1"/>
    <property type="match status" value="1"/>
</dbReference>
<evidence type="ECO:0000256" key="6">
    <source>
        <dbReference type="ARBA" id="ARBA00023136"/>
    </source>
</evidence>
<dbReference type="SUPFAM" id="SSF161098">
    <property type="entry name" value="MetI-like"/>
    <property type="match status" value="1"/>
</dbReference>
<evidence type="ECO:0000256" key="1">
    <source>
        <dbReference type="ARBA" id="ARBA00004651"/>
    </source>
</evidence>
<dbReference type="InterPro" id="IPR035906">
    <property type="entry name" value="MetI-like_sf"/>
</dbReference>
<feature type="transmembrane region" description="Helical" evidence="7">
    <location>
        <begin position="115"/>
        <end position="141"/>
    </location>
</feature>
<proteinExistence type="inferred from homology"/>
<organism evidence="9 10">
    <name type="scientific">Veillonella seminalis</name>
    <dbReference type="NCBI Taxonomy" id="1502943"/>
    <lineage>
        <taxon>Bacteria</taxon>
        <taxon>Bacillati</taxon>
        <taxon>Bacillota</taxon>
        <taxon>Negativicutes</taxon>
        <taxon>Veillonellales</taxon>
        <taxon>Veillonellaceae</taxon>
        <taxon>Veillonella</taxon>
    </lineage>
</organism>
<protein>
    <submittedName>
        <fullName evidence="9">ABC transporter permease</fullName>
    </submittedName>
</protein>
<dbReference type="InterPro" id="IPR000515">
    <property type="entry name" value="MetI-like"/>
</dbReference>
<comment type="caution">
    <text evidence="9">The sequence shown here is derived from an EMBL/GenBank/DDBJ whole genome shotgun (WGS) entry which is preliminary data.</text>
</comment>
<keyword evidence="4 7" id="KW-0812">Transmembrane</keyword>
<dbReference type="Gene3D" id="1.10.3720.10">
    <property type="entry name" value="MetI-like"/>
    <property type="match status" value="1"/>
</dbReference>
<dbReference type="AlphaFoldDB" id="A0A833C9E4"/>
<feature type="transmembrane region" description="Helical" evidence="7">
    <location>
        <begin position="6"/>
        <end position="27"/>
    </location>
</feature>
<evidence type="ECO:0000256" key="4">
    <source>
        <dbReference type="ARBA" id="ARBA00022692"/>
    </source>
</evidence>
<evidence type="ECO:0000256" key="5">
    <source>
        <dbReference type="ARBA" id="ARBA00022989"/>
    </source>
</evidence>
<evidence type="ECO:0000313" key="10">
    <source>
        <dbReference type="Proteomes" id="UP000434554"/>
    </source>
</evidence>
<keyword evidence="2 7" id="KW-0813">Transport</keyword>
<reference evidence="9 10" key="1">
    <citation type="submission" date="2019-09" db="EMBL/GenBank/DDBJ databases">
        <title>Draft genome sequence of 3 type strains from the CCUG.</title>
        <authorList>
            <person name="Pineiro-Iglesias B."/>
            <person name="Tunovic T."/>
            <person name="Unosson C."/>
            <person name="Inganas E."/>
            <person name="Ohlen M."/>
            <person name="Cardew S."/>
            <person name="Jensie-Markopoulos S."/>
            <person name="Salva-Serra F."/>
            <person name="Jaen-Luchoro D."/>
            <person name="Karlsson R."/>
            <person name="Svensson-Stadler L."/>
            <person name="Chun J."/>
            <person name="Moore E."/>
        </authorList>
    </citation>
    <scope>NUCLEOTIDE SEQUENCE [LARGE SCALE GENOMIC DNA]</scope>
    <source>
        <strain evidence="9 10">CCUG 65427</strain>
    </source>
</reference>
<feature type="transmembrane region" description="Helical" evidence="7">
    <location>
        <begin position="233"/>
        <end position="255"/>
    </location>
</feature>
<dbReference type="GO" id="GO:0005886">
    <property type="term" value="C:plasma membrane"/>
    <property type="evidence" value="ECO:0007669"/>
    <property type="project" value="UniProtKB-SubCell"/>
</dbReference>
<keyword evidence="5 7" id="KW-1133">Transmembrane helix</keyword>
<dbReference type="PANTHER" id="PTHR43386">
    <property type="entry name" value="OLIGOPEPTIDE TRANSPORT SYSTEM PERMEASE PROTEIN APPC"/>
    <property type="match status" value="1"/>
</dbReference>
<dbReference type="PROSITE" id="PS50928">
    <property type="entry name" value="ABC_TM1"/>
    <property type="match status" value="1"/>
</dbReference>
<keyword evidence="6 7" id="KW-0472">Membrane</keyword>
<accession>A0A833C9E4</accession>
<dbReference type="EMBL" id="WBKH01000011">
    <property type="protein sequence ID" value="KAB1477063.1"/>
    <property type="molecule type" value="Genomic_DNA"/>
</dbReference>